<dbReference type="EMBL" id="PQFF01000031">
    <property type="protein sequence ID" value="RHZ87651.1"/>
    <property type="molecule type" value="Genomic_DNA"/>
</dbReference>
<proteinExistence type="predicted"/>
<reference evidence="1 2" key="1">
    <citation type="submission" date="2018-08" db="EMBL/GenBank/DDBJ databases">
        <title>Genome and evolution of the arbuscular mycorrhizal fungus Diversispora epigaea (formerly Glomus versiforme) and its bacterial endosymbionts.</title>
        <authorList>
            <person name="Sun X."/>
            <person name="Fei Z."/>
            <person name="Harrison M."/>
        </authorList>
    </citation>
    <scope>NUCLEOTIDE SEQUENCE [LARGE SCALE GENOMIC DNA]</scope>
    <source>
        <strain evidence="1 2">IT104</strain>
    </source>
</reference>
<evidence type="ECO:0000313" key="2">
    <source>
        <dbReference type="Proteomes" id="UP000266861"/>
    </source>
</evidence>
<dbReference type="Proteomes" id="UP000266861">
    <property type="component" value="Unassembled WGS sequence"/>
</dbReference>
<dbReference type="AlphaFoldDB" id="A0A397JI15"/>
<evidence type="ECO:0000313" key="1">
    <source>
        <dbReference type="EMBL" id="RHZ87651.1"/>
    </source>
</evidence>
<organism evidence="1 2">
    <name type="scientific">Diversispora epigaea</name>
    <dbReference type="NCBI Taxonomy" id="1348612"/>
    <lineage>
        <taxon>Eukaryota</taxon>
        <taxon>Fungi</taxon>
        <taxon>Fungi incertae sedis</taxon>
        <taxon>Mucoromycota</taxon>
        <taxon>Glomeromycotina</taxon>
        <taxon>Glomeromycetes</taxon>
        <taxon>Diversisporales</taxon>
        <taxon>Diversisporaceae</taxon>
        <taxon>Diversispora</taxon>
    </lineage>
</organism>
<accession>A0A397JI15</accession>
<keyword evidence="2" id="KW-1185">Reference proteome</keyword>
<gene>
    <name evidence="1" type="ORF">Glove_33g215</name>
</gene>
<sequence>MNLMTTANTDNYSYSYKWEIVQNLKPTSSSPNNDSNNNIMVLASANQNISASHQSNKRLNKFLYQVVQAVAQQRATQQQVALMYDVIPPATIHLNKKIFEKLPYPMSNQGYCHVWTAQEQIKRQLITDSLHFFVYRYPVLNIV</sequence>
<comment type="caution">
    <text evidence="1">The sequence shown here is derived from an EMBL/GenBank/DDBJ whole genome shotgun (WGS) entry which is preliminary data.</text>
</comment>
<protein>
    <submittedName>
        <fullName evidence="1">Uncharacterized protein</fullName>
    </submittedName>
</protein>
<name>A0A397JI15_9GLOM</name>